<dbReference type="GO" id="GO:0042302">
    <property type="term" value="F:structural constituent of cuticle"/>
    <property type="evidence" value="ECO:0007669"/>
    <property type="project" value="UniProtKB-KW"/>
</dbReference>
<evidence type="ECO:0000256" key="1">
    <source>
        <dbReference type="ARBA" id="ARBA00004251"/>
    </source>
</evidence>
<dbReference type="PANTHER" id="PTHR22907">
    <property type="entry name" value="GH04558P"/>
    <property type="match status" value="1"/>
</dbReference>
<evidence type="ECO:0000313" key="11">
    <source>
        <dbReference type="Proteomes" id="UP000276991"/>
    </source>
</evidence>
<dbReference type="OrthoDB" id="6139674at2759"/>
<accession>A0A498SKN9</accession>
<dbReference type="STRING" id="6277.A0A498SKN9"/>
<dbReference type="Pfam" id="PF25301">
    <property type="entry name" value="CUT_C"/>
    <property type="match status" value="1"/>
</dbReference>
<dbReference type="PROSITE" id="PS51034">
    <property type="entry name" value="ZP_2"/>
    <property type="match status" value="1"/>
</dbReference>
<protein>
    <recommendedName>
        <fullName evidence="9">ZP domain-containing protein</fullName>
    </recommendedName>
</protein>
<gene>
    <name evidence="10" type="ORF">NAV_LOCUS7252</name>
</gene>
<evidence type="ECO:0000256" key="3">
    <source>
        <dbReference type="ARBA" id="ARBA00022475"/>
    </source>
</evidence>
<keyword evidence="5" id="KW-0732">Signal</keyword>
<sequence>MDCVVTITIDNDIIGDPDIECLDEEIRIFIKTRKIFNGRIYAKGKADNAACAKDNFAQERTKKPHMFLKFGTCGMKSLRSIDPRGMYYGITIVVSFHTLFITKVDQAFHVKCFFEEASHGLTAKFGVSMIATTEVEARHPIPGCSYSIHASSIDDLEAGKPAGPIIIYARVGDRVLHQWHCDDQMYGILINNCYVTDGFGKRTEVIDSNGCSIDPILISGIRYSADLQRAYGESMVFKFADRPGVWFFCEIQMCMKKEGMCRGITPPSCALQTGNIIYDGREEEEEKEVQKVSGRIKPLSSASAKSVKKEQREKIENSEEDELGSNDGSVDEYFEEHSRFNSNNAIENEESDGIYDELEITATTQSSRSDGHLRIIAKQKTSTTTTPTKTLVTTVFETTDDYSVESKSDDKKIGKPAAESNVCN</sequence>
<feature type="compositionally biased region" description="Basic and acidic residues" evidence="8">
    <location>
        <begin position="307"/>
        <end position="317"/>
    </location>
</feature>
<evidence type="ECO:0000256" key="4">
    <source>
        <dbReference type="ARBA" id="ARBA00022692"/>
    </source>
</evidence>
<comment type="subcellular location">
    <subcellularLocation>
        <location evidence="1">Cell membrane</location>
        <topology evidence="1">Single-pass type I membrane protein</topology>
    </subcellularLocation>
</comment>
<evidence type="ECO:0000313" key="10">
    <source>
        <dbReference type="EMBL" id="VBB32461.1"/>
    </source>
</evidence>
<dbReference type="InterPro" id="IPR001507">
    <property type="entry name" value="ZP_dom"/>
</dbReference>
<dbReference type="InterPro" id="IPR057475">
    <property type="entry name" value="CUT_C"/>
</dbReference>
<proteinExistence type="predicted"/>
<dbReference type="AlphaFoldDB" id="A0A498SKN9"/>
<evidence type="ECO:0000256" key="2">
    <source>
        <dbReference type="ARBA" id="ARBA00022460"/>
    </source>
</evidence>
<evidence type="ECO:0000256" key="5">
    <source>
        <dbReference type="ARBA" id="ARBA00022729"/>
    </source>
</evidence>
<evidence type="ECO:0000256" key="6">
    <source>
        <dbReference type="ARBA" id="ARBA00022989"/>
    </source>
</evidence>
<dbReference type="Proteomes" id="UP000276991">
    <property type="component" value="Unassembled WGS sequence"/>
</dbReference>
<feature type="domain" description="ZP" evidence="9">
    <location>
        <begin position="20"/>
        <end position="268"/>
    </location>
</feature>
<dbReference type="EMBL" id="UPTC01001731">
    <property type="protein sequence ID" value="VBB32461.1"/>
    <property type="molecule type" value="Genomic_DNA"/>
</dbReference>
<feature type="region of interest" description="Disordered" evidence="8">
    <location>
        <begin position="288"/>
        <end position="328"/>
    </location>
</feature>
<dbReference type="SMART" id="SM00241">
    <property type="entry name" value="ZP"/>
    <property type="match status" value="1"/>
</dbReference>
<keyword evidence="11" id="KW-1185">Reference proteome</keyword>
<organism evidence="10 11">
    <name type="scientific">Acanthocheilonema viteae</name>
    <name type="common">Filarial nematode worm</name>
    <name type="synonym">Dipetalonema viteae</name>
    <dbReference type="NCBI Taxonomy" id="6277"/>
    <lineage>
        <taxon>Eukaryota</taxon>
        <taxon>Metazoa</taxon>
        <taxon>Ecdysozoa</taxon>
        <taxon>Nematoda</taxon>
        <taxon>Chromadorea</taxon>
        <taxon>Rhabditida</taxon>
        <taxon>Spirurina</taxon>
        <taxon>Spiruromorpha</taxon>
        <taxon>Filarioidea</taxon>
        <taxon>Onchocercidae</taxon>
        <taxon>Acanthocheilonema</taxon>
    </lineage>
</organism>
<dbReference type="Pfam" id="PF25057">
    <property type="entry name" value="CUT_N"/>
    <property type="match status" value="1"/>
</dbReference>
<reference evidence="10 11" key="1">
    <citation type="submission" date="2018-08" db="EMBL/GenBank/DDBJ databases">
        <authorList>
            <person name="Laetsch R D."/>
            <person name="Stevens L."/>
            <person name="Kumar S."/>
            <person name="Blaxter L. M."/>
        </authorList>
    </citation>
    <scope>NUCLEOTIDE SEQUENCE [LARGE SCALE GENOMIC DNA]</scope>
</reference>
<keyword evidence="4" id="KW-0812">Transmembrane</keyword>
<evidence type="ECO:0000256" key="7">
    <source>
        <dbReference type="ARBA" id="ARBA00023136"/>
    </source>
</evidence>
<keyword evidence="7" id="KW-0472">Membrane</keyword>
<name>A0A498SKN9_ACAVI</name>
<dbReference type="InterPro" id="IPR051962">
    <property type="entry name" value="Cuticlin"/>
</dbReference>
<feature type="compositionally biased region" description="Acidic residues" evidence="8">
    <location>
        <begin position="318"/>
        <end position="328"/>
    </location>
</feature>
<feature type="compositionally biased region" description="Basic and acidic residues" evidence="8">
    <location>
        <begin position="404"/>
        <end position="413"/>
    </location>
</feature>
<dbReference type="PANTHER" id="PTHR22907:SF24">
    <property type="entry name" value="ZP DOMAIN-CONTAINING PROTEIN"/>
    <property type="match status" value="1"/>
</dbReference>
<evidence type="ECO:0000259" key="9">
    <source>
        <dbReference type="PROSITE" id="PS51034"/>
    </source>
</evidence>
<keyword evidence="2" id="KW-0193">Cuticle</keyword>
<keyword evidence="6" id="KW-1133">Transmembrane helix</keyword>
<dbReference type="InterPro" id="IPR056953">
    <property type="entry name" value="CUT_N"/>
</dbReference>
<dbReference type="GO" id="GO:0005886">
    <property type="term" value="C:plasma membrane"/>
    <property type="evidence" value="ECO:0007669"/>
    <property type="project" value="UniProtKB-SubCell"/>
</dbReference>
<evidence type="ECO:0000256" key="8">
    <source>
        <dbReference type="SAM" id="MobiDB-lite"/>
    </source>
</evidence>
<feature type="region of interest" description="Disordered" evidence="8">
    <location>
        <begin position="402"/>
        <end position="424"/>
    </location>
</feature>
<keyword evidence="3" id="KW-1003">Cell membrane</keyword>